<sequence>MGEDRTPQGGAEGSAACIWERLEEGSAESILKCFPTVEIFIVCTCLRQTPPDSGSGFDSDSTGACIESFSICIRNQNRQKPAPALVLALANYPDTMTTAYGENSSDSECSPPIPLP</sequence>
<accession>A0AAU9GFW2</accession>
<proteinExistence type="predicted"/>
<dbReference type="EMBL" id="AP029267">
    <property type="protein sequence ID" value="BFG06530.1"/>
    <property type="molecule type" value="Genomic_DNA"/>
</dbReference>
<reference evidence="1 2" key="1">
    <citation type="submission" date="2024-02" db="EMBL/GenBank/DDBJ databases">
        <title>A chromosome-level genome assembly of Drosophila madeirensis, a fruit fly species endemic to Madeira island.</title>
        <authorList>
            <person name="Tomihara K."/>
            <person name="Llopart A."/>
            <person name="Yamamoto D."/>
        </authorList>
    </citation>
    <scope>NUCLEOTIDE SEQUENCE [LARGE SCALE GENOMIC DNA]</scope>
    <source>
        <strain evidence="1 2">RF1</strain>
    </source>
</reference>
<dbReference type="AlphaFoldDB" id="A0AAU9GFW2"/>
<dbReference type="Proteomes" id="UP001500889">
    <property type="component" value="Chromosome E"/>
</dbReference>
<organism evidence="1 2">
    <name type="scientific">Drosophila madeirensis</name>
    <name type="common">Fruit fly</name>
    <dbReference type="NCBI Taxonomy" id="30013"/>
    <lineage>
        <taxon>Eukaryota</taxon>
        <taxon>Metazoa</taxon>
        <taxon>Ecdysozoa</taxon>
        <taxon>Arthropoda</taxon>
        <taxon>Hexapoda</taxon>
        <taxon>Insecta</taxon>
        <taxon>Pterygota</taxon>
        <taxon>Neoptera</taxon>
        <taxon>Endopterygota</taxon>
        <taxon>Diptera</taxon>
        <taxon>Brachycera</taxon>
        <taxon>Muscomorpha</taxon>
        <taxon>Ephydroidea</taxon>
        <taxon>Drosophilidae</taxon>
        <taxon>Drosophila</taxon>
        <taxon>Sophophora</taxon>
    </lineage>
</organism>
<evidence type="ECO:0000313" key="1">
    <source>
        <dbReference type="EMBL" id="BFG06530.1"/>
    </source>
</evidence>
<gene>
    <name evidence="1" type="ORF">DMAD_05021</name>
</gene>
<name>A0AAU9GFW2_DROMD</name>
<protein>
    <submittedName>
        <fullName evidence="1">Uncharacterized protein</fullName>
    </submittedName>
</protein>
<keyword evidence="2" id="KW-1185">Reference proteome</keyword>
<evidence type="ECO:0000313" key="2">
    <source>
        <dbReference type="Proteomes" id="UP001500889"/>
    </source>
</evidence>